<dbReference type="AlphaFoldDB" id="A0A6J5WEJ9"/>
<evidence type="ECO:0000313" key="4">
    <source>
        <dbReference type="Proteomes" id="UP000507245"/>
    </source>
</evidence>
<dbReference type="EMBL" id="CAEKDK010000002">
    <property type="protein sequence ID" value="CAB4268030.1"/>
    <property type="molecule type" value="Genomic_DNA"/>
</dbReference>
<accession>A0A6J5WEJ9</accession>
<dbReference type="Proteomes" id="UP000507245">
    <property type="component" value="Unassembled WGS sequence"/>
</dbReference>
<dbReference type="Proteomes" id="UP000507222">
    <property type="component" value="Unassembled WGS sequence"/>
</dbReference>
<sequence length="65" mass="7046">MDLKPTKMIKFGDSDLKNEAEANTIINTNANENEKAAADVEGCTVPRGLGYEIGDGELRFEASEI</sequence>
<organism evidence="2 4">
    <name type="scientific">Prunus armeniaca</name>
    <name type="common">Apricot</name>
    <name type="synonym">Armeniaca vulgaris</name>
    <dbReference type="NCBI Taxonomy" id="36596"/>
    <lineage>
        <taxon>Eukaryota</taxon>
        <taxon>Viridiplantae</taxon>
        <taxon>Streptophyta</taxon>
        <taxon>Embryophyta</taxon>
        <taxon>Tracheophyta</taxon>
        <taxon>Spermatophyta</taxon>
        <taxon>Magnoliopsida</taxon>
        <taxon>eudicotyledons</taxon>
        <taxon>Gunneridae</taxon>
        <taxon>Pentapetalae</taxon>
        <taxon>rosids</taxon>
        <taxon>fabids</taxon>
        <taxon>Rosales</taxon>
        <taxon>Rosaceae</taxon>
        <taxon>Amygdaloideae</taxon>
        <taxon>Amygdaleae</taxon>
        <taxon>Prunus</taxon>
    </lineage>
</organism>
<name>A0A6J5WEJ9_PRUAR</name>
<proteinExistence type="predicted"/>
<reference evidence="4" key="1">
    <citation type="journal article" date="2020" name="Genome Biol.">
        <title>Gamete binning: chromosome-level and haplotype-resolved genome assembly enabled by high-throughput single-cell sequencing of gamete genomes.</title>
        <authorList>
            <person name="Campoy J.A."/>
            <person name="Sun H."/>
            <person name="Goel M."/>
            <person name="Jiao W.-B."/>
            <person name="Folz-Donahue K."/>
            <person name="Wang N."/>
            <person name="Rubio M."/>
            <person name="Liu C."/>
            <person name="Kukat C."/>
            <person name="Ruiz D."/>
            <person name="Huettel B."/>
            <person name="Schneeberger K."/>
        </authorList>
    </citation>
    <scope>NUCLEOTIDE SEQUENCE [LARGE SCALE GENOMIC DNA]</scope>
    <source>
        <strain evidence="4">cv. Rojo Pasion</strain>
    </source>
</reference>
<dbReference type="EMBL" id="CAEKKB010000002">
    <property type="protein sequence ID" value="CAB4298455.1"/>
    <property type="molecule type" value="Genomic_DNA"/>
</dbReference>
<evidence type="ECO:0000313" key="2">
    <source>
        <dbReference type="EMBL" id="CAB4298455.1"/>
    </source>
</evidence>
<protein>
    <submittedName>
        <fullName evidence="2">Uncharacterized protein</fullName>
    </submittedName>
</protein>
<keyword evidence="4" id="KW-1185">Reference proteome</keyword>
<gene>
    <name evidence="1" type="ORF">CURHAP_LOCUS11036</name>
    <name evidence="2" type="ORF">ORAREDHAP_LOCUS10845</name>
</gene>
<reference evidence="2 3" key="2">
    <citation type="submission" date="2020-05" db="EMBL/GenBank/DDBJ databases">
        <authorList>
            <person name="Campoy J."/>
            <person name="Schneeberger K."/>
            <person name="Spophaly S."/>
        </authorList>
    </citation>
    <scope>NUCLEOTIDE SEQUENCE [LARGE SCALE GENOMIC DNA]</scope>
    <source>
        <strain evidence="2">PruArmRojPasFocal</strain>
    </source>
</reference>
<evidence type="ECO:0000313" key="3">
    <source>
        <dbReference type="Proteomes" id="UP000507222"/>
    </source>
</evidence>
<evidence type="ECO:0000313" key="1">
    <source>
        <dbReference type="EMBL" id="CAB4268030.1"/>
    </source>
</evidence>